<feature type="compositionally biased region" description="Polar residues" evidence="1">
    <location>
        <begin position="729"/>
        <end position="743"/>
    </location>
</feature>
<dbReference type="EMBL" id="JABXXO010000015">
    <property type="protein sequence ID" value="KAF7760558.1"/>
    <property type="molecule type" value="Genomic_DNA"/>
</dbReference>
<feature type="compositionally biased region" description="Basic and acidic residues" evidence="1">
    <location>
        <begin position="54"/>
        <end position="73"/>
    </location>
</feature>
<feature type="region of interest" description="Disordered" evidence="1">
    <location>
        <begin position="729"/>
        <end position="749"/>
    </location>
</feature>
<gene>
    <name evidence="2" type="ORF">Agabi119p4_11234</name>
</gene>
<dbReference type="Proteomes" id="UP000629468">
    <property type="component" value="Unassembled WGS sequence"/>
</dbReference>
<evidence type="ECO:0000256" key="1">
    <source>
        <dbReference type="SAM" id="MobiDB-lite"/>
    </source>
</evidence>
<evidence type="ECO:0008006" key="4">
    <source>
        <dbReference type="Google" id="ProtNLM"/>
    </source>
</evidence>
<name>A0A8H7C1N1_AGABI</name>
<sequence>MTASPKFGRVSASRDSGLKSRGFGTKHARICTKLAQGLQEKVRVQSAERAPSTKVEKADEGIGSNEKGKDVKNKGGNVRLHGEVHQGSVDFFNRAKELGKAQRHKQLTLAITELFCVCGLPLSLASSTAWKKVLAYADPSYKPPDRSALSDKWIPAEADRIYIKTIEELKGFNDLTLSLDGGTSHGGESFWTLHVSTPLSQVYLLQVREATAESHTGDWLCDFAMKTIEAIGPARFSCMVSDSTGNTLLGRTKVARAVPTIIPVADCVHHLSNTVGDIVKLSFFRQTLTIIRAVITKIHKSHLGTAEFKAARSIIPGAPGRGLEAVGKTRFGTVIYSARSLQRNLPVLKEIIKRGKFNMGTYAQYFDPKTNRTTVEFEFALAQIVRIGTPAIQALTCLESNTATAADVYVFFHAFVALTLETLEDKGMAFAVEEKNEIRSILEWRYNQLFGTGNLASDIYVSAAYLIPVHISSAFFKCQPAPNGHPDYAGIHNLAAFKRVASFLTNIAEKEIKHGHKAELTMWRNRASLFVSKLLNELKAYTRQQYPFNAPYNEDLGPLLWWSALCNNELSQILPILAIKVLSVRINSMEEERTGSVFTWLSPPLRSRISVDMMGAITRVRRHFKEVTKPHSPSMKRPKIYFYDFHSRFMDDTEAGEVQGSSGIGGTAEKDKYSDVIINGADADDMDDDDNWLAHDHDVAKLHSALGSIDASPCALDSRHITAALSWNAPSNSSDVSSTQSLTLEEIPSGDDNDFSLNLDF</sequence>
<evidence type="ECO:0000313" key="3">
    <source>
        <dbReference type="Proteomes" id="UP000629468"/>
    </source>
</evidence>
<proteinExistence type="predicted"/>
<reference evidence="2 3" key="1">
    <citation type="journal article" name="Sci. Rep.">
        <title>Telomere-to-telomere assembled and centromere annotated genomes of the two main subspecies of the button mushroom Agaricus bisporus reveal especially polymorphic chromosome ends.</title>
        <authorList>
            <person name="Sonnenberg A.S.M."/>
            <person name="Sedaghat-Telgerd N."/>
            <person name="Lavrijssen B."/>
            <person name="Ohm R.A."/>
            <person name="Hendrickx P.M."/>
            <person name="Scholtmeijer K."/>
            <person name="Baars J.J.P."/>
            <person name="van Peer A."/>
        </authorList>
    </citation>
    <scope>NUCLEOTIDE SEQUENCE [LARGE SCALE GENOMIC DNA]</scope>
    <source>
        <strain evidence="2 3">H119_p4</strain>
    </source>
</reference>
<feature type="region of interest" description="Disordered" evidence="1">
    <location>
        <begin position="42"/>
        <end position="78"/>
    </location>
</feature>
<protein>
    <recommendedName>
        <fullName evidence="4">DUF659 domain-containing protein</fullName>
    </recommendedName>
</protein>
<dbReference type="SUPFAM" id="SSF53098">
    <property type="entry name" value="Ribonuclease H-like"/>
    <property type="match status" value="1"/>
</dbReference>
<accession>A0A8H7C1N1</accession>
<feature type="region of interest" description="Disordered" evidence="1">
    <location>
        <begin position="1"/>
        <end position="22"/>
    </location>
</feature>
<organism evidence="2 3">
    <name type="scientific">Agaricus bisporus var. burnettii</name>
    <dbReference type="NCBI Taxonomy" id="192524"/>
    <lineage>
        <taxon>Eukaryota</taxon>
        <taxon>Fungi</taxon>
        <taxon>Dikarya</taxon>
        <taxon>Basidiomycota</taxon>
        <taxon>Agaricomycotina</taxon>
        <taxon>Agaricomycetes</taxon>
        <taxon>Agaricomycetidae</taxon>
        <taxon>Agaricales</taxon>
        <taxon>Agaricineae</taxon>
        <taxon>Agaricaceae</taxon>
        <taxon>Agaricus</taxon>
    </lineage>
</organism>
<dbReference type="AlphaFoldDB" id="A0A8H7C1N1"/>
<evidence type="ECO:0000313" key="2">
    <source>
        <dbReference type="EMBL" id="KAF7760558.1"/>
    </source>
</evidence>
<comment type="caution">
    <text evidence="2">The sequence shown here is derived from an EMBL/GenBank/DDBJ whole genome shotgun (WGS) entry which is preliminary data.</text>
</comment>
<dbReference type="InterPro" id="IPR012337">
    <property type="entry name" value="RNaseH-like_sf"/>
</dbReference>